<dbReference type="InterPro" id="IPR003582">
    <property type="entry name" value="ShKT_dom"/>
</dbReference>
<feature type="disulfide bond" evidence="1">
    <location>
        <begin position="375"/>
        <end position="409"/>
    </location>
</feature>
<dbReference type="Gene3D" id="1.10.10.1870">
    <property type="entry name" value="ShTK domain-like"/>
    <property type="match status" value="1"/>
</dbReference>
<evidence type="ECO:0000256" key="2">
    <source>
        <dbReference type="SAM" id="SignalP"/>
    </source>
</evidence>
<evidence type="ECO:0000313" key="5">
    <source>
        <dbReference type="WBParaSite" id="SSTP_0000166300.1"/>
    </source>
</evidence>
<sequence length="489" mass="56338">MFLYLFIFINYLLLSLEGLINVSNISSNILLEKLLFNDQSNDRIRYKLSTKFSIKANAVGDKCISHFDCIHFNAGCAFDQQSKSGVCLFLCDQNKVKTINSCNEREICKEISDSFTNKKLYLPLPMCLPIECKNNEHCNNNELCQNNRCIDNKIITKKLACEINEDCTDDETICNKDEKICSSIQCSIDDDCTYYDGICNKNTHTCIQIPQHCKTNEDCISEAYVCDTLIQTCVLEGIFSNYHCQDHNDCQKSSLFPSVCDKSRNVCIAPPSCKSNDNCQKTTNYCDINSLTCSVNEFKSLTFNRPPKFNTGKVKEYETQVHLQSKDYVCFSDIDCAMKNHFCDKSTNRCKENKNEEFVEIANTISEMLTLKTSCTDVAGNCKKYIKNCKHPKYRNMMEYACSKTCQYCTDLPKLRKHSKKINSPSENIIISKKNISKAERICKDNIRFRHHVINCEDRKNLCKQKIYYEFMRVHCSKTCGYCKEEAIK</sequence>
<evidence type="ECO:0000313" key="4">
    <source>
        <dbReference type="Proteomes" id="UP000035681"/>
    </source>
</evidence>
<dbReference type="WBParaSite" id="TCONS_00008831.p1">
    <property type="protein sequence ID" value="TCONS_00008831.p1"/>
    <property type="gene ID" value="XLOC_006710"/>
</dbReference>
<dbReference type="SMART" id="SM00254">
    <property type="entry name" value="ShKT"/>
    <property type="match status" value="2"/>
</dbReference>
<keyword evidence="1" id="KW-1015">Disulfide bond</keyword>
<feature type="signal peptide" evidence="2">
    <location>
        <begin position="1"/>
        <end position="18"/>
    </location>
</feature>
<dbReference type="PANTHER" id="PTHR46219:SF5">
    <property type="entry name" value="SHKT DOMAIN-CONTAINING PROTEIN"/>
    <property type="match status" value="1"/>
</dbReference>
<accession>A0A0K0DWP6</accession>
<keyword evidence="2" id="KW-0732">Signal</keyword>
<dbReference type="Pfam" id="PF01549">
    <property type="entry name" value="ShK"/>
    <property type="match status" value="2"/>
</dbReference>
<feature type="chain" id="PRO_5005327081" evidence="2">
    <location>
        <begin position="19"/>
        <end position="489"/>
    </location>
</feature>
<protein>
    <submittedName>
        <fullName evidence="5 6">ShKT domain-containing protein</fullName>
    </submittedName>
</protein>
<dbReference type="Proteomes" id="UP000035681">
    <property type="component" value="Unplaced"/>
</dbReference>
<feature type="domain" description="ShKT" evidence="3">
    <location>
        <begin position="375"/>
        <end position="409"/>
    </location>
</feature>
<comment type="caution">
    <text evidence="1">Lacks conserved residue(s) required for the propagation of feature annotation.</text>
</comment>
<evidence type="ECO:0000256" key="1">
    <source>
        <dbReference type="PROSITE-ProRule" id="PRU01005"/>
    </source>
</evidence>
<dbReference type="AlphaFoldDB" id="A0A0K0DWP6"/>
<name>A0A0K0DWP6_STRER</name>
<feature type="domain" description="ShKT" evidence="3">
    <location>
        <begin position="443"/>
        <end position="483"/>
    </location>
</feature>
<dbReference type="Gene3D" id="1.10.10.1940">
    <property type="match status" value="1"/>
</dbReference>
<proteinExistence type="predicted"/>
<keyword evidence="4" id="KW-1185">Reference proteome</keyword>
<evidence type="ECO:0000313" key="6">
    <source>
        <dbReference type="WBParaSite" id="TCONS_00008831.p1"/>
    </source>
</evidence>
<evidence type="ECO:0000259" key="3">
    <source>
        <dbReference type="PROSITE" id="PS51670"/>
    </source>
</evidence>
<dbReference type="PANTHER" id="PTHR46219">
    <property type="entry name" value="PROTEIN CBG11138"/>
    <property type="match status" value="1"/>
</dbReference>
<dbReference type="WBParaSite" id="SSTP_0000166300.1">
    <property type="protein sequence ID" value="SSTP_0000166300.1"/>
    <property type="gene ID" value="SSTP_0000166300"/>
</dbReference>
<dbReference type="PROSITE" id="PS51670">
    <property type="entry name" value="SHKT"/>
    <property type="match status" value="2"/>
</dbReference>
<organism evidence="5">
    <name type="scientific">Strongyloides stercoralis</name>
    <name type="common">Threadworm</name>
    <dbReference type="NCBI Taxonomy" id="6248"/>
    <lineage>
        <taxon>Eukaryota</taxon>
        <taxon>Metazoa</taxon>
        <taxon>Ecdysozoa</taxon>
        <taxon>Nematoda</taxon>
        <taxon>Chromadorea</taxon>
        <taxon>Rhabditida</taxon>
        <taxon>Tylenchina</taxon>
        <taxon>Panagrolaimomorpha</taxon>
        <taxon>Strongyloidoidea</taxon>
        <taxon>Strongyloididae</taxon>
        <taxon>Strongyloides</taxon>
    </lineage>
</organism>
<reference evidence="5" key="1">
    <citation type="submission" date="2015-08" db="UniProtKB">
        <authorList>
            <consortium name="WormBaseParasite"/>
        </authorList>
    </citation>
    <scope>IDENTIFICATION</scope>
</reference>